<accession>A0A834I4U2</accession>
<name>A0A834I4U2_RHYFE</name>
<protein>
    <submittedName>
        <fullName evidence="2">Uncharacterized protein</fullName>
    </submittedName>
</protein>
<organism evidence="2 3">
    <name type="scientific">Rhynchophorus ferrugineus</name>
    <name type="common">Red palm weevil</name>
    <name type="synonym">Curculio ferrugineus</name>
    <dbReference type="NCBI Taxonomy" id="354439"/>
    <lineage>
        <taxon>Eukaryota</taxon>
        <taxon>Metazoa</taxon>
        <taxon>Ecdysozoa</taxon>
        <taxon>Arthropoda</taxon>
        <taxon>Hexapoda</taxon>
        <taxon>Insecta</taxon>
        <taxon>Pterygota</taxon>
        <taxon>Neoptera</taxon>
        <taxon>Endopterygota</taxon>
        <taxon>Coleoptera</taxon>
        <taxon>Polyphaga</taxon>
        <taxon>Cucujiformia</taxon>
        <taxon>Curculionidae</taxon>
        <taxon>Dryophthorinae</taxon>
        <taxon>Rhynchophorus</taxon>
    </lineage>
</organism>
<feature type="compositionally biased region" description="Low complexity" evidence="1">
    <location>
        <begin position="108"/>
        <end position="121"/>
    </location>
</feature>
<dbReference type="Proteomes" id="UP000625711">
    <property type="component" value="Unassembled WGS sequence"/>
</dbReference>
<dbReference type="EMBL" id="JAACXV010013616">
    <property type="protein sequence ID" value="KAF7272989.1"/>
    <property type="molecule type" value="Genomic_DNA"/>
</dbReference>
<evidence type="ECO:0000313" key="2">
    <source>
        <dbReference type="EMBL" id="KAF7272989.1"/>
    </source>
</evidence>
<comment type="caution">
    <text evidence="2">The sequence shown here is derived from an EMBL/GenBank/DDBJ whole genome shotgun (WGS) entry which is preliminary data.</text>
</comment>
<evidence type="ECO:0000256" key="1">
    <source>
        <dbReference type="SAM" id="MobiDB-lite"/>
    </source>
</evidence>
<gene>
    <name evidence="2" type="ORF">GWI33_014268</name>
</gene>
<dbReference type="AlphaFoldDB" id="A0A834I4U2"/>
<reference evidence="2" key="1">
    <citation type="submission" date="2020-08" db="EMBL/GenBank/DDBJ databases">
        <title>Genome sequencing and assembly of the red palm weevil Rhynchophorus ferrugineus.</title>
        <authorList>
            <person name="Dias G.B."/>
            <person name="Bergman C.M."/>
            <person name="Manee M."/>
        </authorList>
    </citation>
    <scope>NUCLEOTIDE SEQUENCE</scope>
    <source>
        <strain evidence="2">AA-2017</strain>
        <tissue evidence="2">Whole larva</tissue>
    </source>
</reference>
<proteinExistence type="predicted"/>
<feature type="region of interest" description="Disordered" evidence="1">
    <location>
        <begin position="71"/>
        <end position="135"/>
    </location>
</feature>
<evidence type="ECO:0000313" key="3">
    <source>
        <dbReference type="Proteomes" id="UP000625711"/>
    </source>
</evidence>
<keyword evidence="3" id="KW-1185">Reference proteome</keyword>
<dbReference type="OrthoDB" id="6775903at2759"/>
<sequence>MTAVHRVVAASGMDVKHDMVYHPEAAAQVSADDDVLLIKAEPVPGTHPGTVVMQQNGLVSVATSAGTTLLQPANGALSNGPFSGLGAGSGSPAASKPRRPTATDDWLSSPSPSGGASSLTPSPGPPSHAFTVISNGYPSPLSSGSYDPYSPNGKLDVRITFLSSETMK</sequence>